<feature type="non-terminal residue" evidence="2">
    <location>
        <position position="209"/>
    </location>
</feature>
<proteinExistence type="predicted"/>
<dbReference type="EMBL" id="JAAKZV010000600">
    <property type="protein sequence ID" value="NGN70510.1"/>
    <property type="molecule type" value="Genomic_DNA"/>
</dbReference>
<feature type="compositionally biased region" description="Basic and acidic residues" evidence="1">
    <location>
        <begin position="44"/>
        <end position="58"/>
    </location>
</feature>
<organism evidence="2 3">
    <name type="scientific">Streptomyces coryli</name>
    <dbReference type="NCBI Taxonomy" id="1128680"/>
    <lineage>
        <taxon>Bacteria</taxon>
        <taxon>Bacillati</taxon>
        <taxon>Actinomycetota</taxon>
        <taxon>Actinomycetes</taxon>
        <taxon>Kitasatosporales</taxon>
        <taxon>Streptomycetaceae</taxon>
        <taxon>Streptomyces</taxon>
    </lineage>
</organism>
<feature type="region of interest" description="Disordered" evidence="1">
    <location>
        <begin position="1"/>
        <end position="209"/>
    </location>
</feature>
<dbReference type="Proteomes" id="UP000481583">
    <property type="component" value="Unassembled WGS sequence"/>
</dbReference>
<evidence type="ECO:0000313" key="3">
    <source>
        <dbReference type="Proteomes" id="UP000481583"/>
    </source>
</evidence>
<feature type="non-terminal residue" evidence="2">
    <location>
        <position position="1"/>
    </location>
</feature>
<feature type="compositionally biased region" description="Low complexity" evidence="1">
    <location>
        <begin position="10"/>
        <end position="23"/>
    </location>
</feature>
<comment type="caution">
    <text evidence="2">The sequence shown here is derived from an EMBL/GenBank/DDBJ whole genome shotgun (WGS) entry which is preliminary data.</text>
</comment>
<evidence type="ECO:0000256" key="1">
    <source>
        <dbReference type="SAM" id="MobiDB-lite"/>
    </source>
</evidence>
<dbReference type="AlphaFoldDB" id="A0A6G4UFC9"/>
<evidence type="ECO:0000313" key="2">
    <source>
        <dbReference type="EMBL" id="NGN70510.1"/>
    </source>
</evidence>
<reference evidence="2 3" key="1">
    <citation type="submission" date="2020-02" db="EMBL/GenBank/DDBJ databases">
        <title>Whole-genome analyses of novel actinobacteria.</title>
        <authorList>
            <person name="Sahin N."/>
        </authorList>
    </citation>
    <scope>NUCLEOTIDE SEQUENCE [LARGE SCALE GENOMIC DNA]</scope>
    <source>
        <strain evidence="2 3">A7024</strain>
    </source>
</reference>
<keyword evidence="3" id="KW-1185">Reference proteome</keyword>
<sequence length="209" mass="21356">PMPTPPGGTPAPADARRGPAGPGDDPHSTGETRIAWGSGAPRQPADEQPRGHEEHPLHDSTAQLRRPAFPDQHSGQEQGRQAPPPPHTPAHGTAYPPSGAPQPPVPGRSAAYGNPQDAPLGESAPPRGDEPTPLFAELESDWFRGRGGRAPAPQSRPAPAGPAPSGGPQPPSIPAPPPLPPQQPERAPARPAAAPPQPAAPVANGRQDT</sequence>
<gene>
    <name evidence="2" type="ORF">G5C51_42385</name>
</gene>
<accession>A0A6G4UFC9</accession>
<name>A0A6G4UFC9_9ACTN</name>
<protein>
    <submittedName>
        <fullName evidence="2">Uncharacterized protein</fullName>
    </submittedName>
</protein>
<feature type="compositionally biased region" description="Pro residues" evidence="1">
    <location>
        <begin position="154"/>
        <end position="183"/>
    </location>
</feature>